<evidence type="ECO:0000313" key="2">
    <source>
        <dbReference type="EMBL" id="UGS36013.1"/>
    </source>
</evidence>
<evidence type="ECO:0000313" key="3">
    <source>
        <dbReference type="Proteomes" id="UP001162834"/>
    </source>
</evidence>
<dbReference type="KEGG" id="sbae:DSM104329_02410"/>
<reference evidence="2" key="1">
    <citation type="journal article" date="2022" name="Int. J. Syst. Evol. Microbiol.">
        <title>Pseudomonas aegrilactucae sp. nov. and Pseudomonas morbosilactucae sp. nov., pathogens causing bacterial rot of lettuce in Japan.</title>
        <authorList>
            <person name="Sawada H."/>
            <person name="Fujikawa T."/>
            <person name="Satou M."/>
        </authorList>
    </citation>
    <scope>NUCLEOTIDE SEQUENCE</scope>
    <source>
        <strain evidence="2">0166_1</strain>
    </source>
</reference>
<dbReference type="InterPro" id="IPR014710">
    <property type="entry name" value="RmlC-like_jellyroll"/>
</dbReference>
<dbReference type="EMBL" id="CP087164">
    <property type="protein sequence ID" value="UGS36013.1"/>
    <property type="molecule type" value="Genomic_DNA"/>
</dbReference>
<dbReference type="Pfam" id="PF05899">
    <property type="entry name" value="Cupin_3"/>
    <property type="match status" value="1"/>
</dbReference>
<keyword evidence="3" id="KW-1185">Reference proteome</keyword>
<name>A0A9E7C132_9ACTN</name>
<dbReference type="AlphaFoldDB" id="A0A9E7C132"/>
<gene>
    <name evidence="2" type="ORF">DSM104329_02410</name>
</gene>
<dbReference type="PANTHER" id="PTHR40943:SF1">
    <property type="entry name" value="CYTOPLASMIC PROTEIN"/>
    <property type="match status" value="1"/>
</dbReference>
<dbReference type="Gene3D" id="2.60.120.10">
    <property type="entry name" value="Jelly Rolls"/>
    <property type="match status" value="1"/>
</dbReference>
<protein>
    <recommendedName>
        <fullName evidence="1">(S)-ureidoglycine aminohydrolase cupin domain-containing protein</fullName>
    </recommendedName>
</protein>
<dbReference type="SUPFAM" id="SSF51182">
    <property type="entry name" value="RmlC-like cupins"/>
    <property type="match status" value="1"/>
</dbReference>
<dbReference type="RefSeq" id="WP_259315693.1">
    <property type="nucleotide sequence ID" value="NZ_CP087164.1"/>
</dbReference>
<dbReference type="PANTHER" id="PTHR40943">
    <property type="entry name" value="CYTOPLASMIC PROTEIN-RELATED"/>
    <property type="match status" value="1"/>
</dbReference>
<proteinExistence type="predicted"/>
<sequence>MSATEAPGLRKLNRSIAAFERWAPDVPRPEDVIAGEVDMQISVFWRSADGRNATGMWTCQPMTIHLDQPFQETLLLVEGHVSYTPEAGEPIHLHPGDAIVMERGAKAIFQVHEPALTFWSIDETEPIAF</sequence>
<evidence type="ECO:0000259" key="1">
    <source>
        <dbReference type="Pfam" id="PF05899"/>
    </source>
</evidence>
<dbReference type="InterPro" id="IPR008579">
    <property type="entry name" value="UGlyAH_Cupin_dom"/>
</dbReference>
<accession>A0A9E7C132</accession>
<dbReference type="InterPro" id="IPR011051">
    <property type="entry name" value="RmlC_Cupin_sf"/>
</dbReference>
<dbReference type="Proteomes" id="UP001162834">
    <property type="component" value="Chromosome"/>
</dbReference>
<feature type="domain" description="(S)-ureidoglycine aminohydrolase cupin" evidence="1">
    <location>
        <begin position="47"/>
        <end position="114"/>
    </location>
</feature>
<organism evidence="2 3">
    <name type="scientific">Capillimicrobium parvum</name>
    <dbReference type="NCBI Taxonomy" id="2884022"/>
    <lineage>
        <taxon>Bacteria</taxon>
        <taxon>Bacillati</taxon>
        <taxon>Actinomycetota</taxon>
        <taxon>Thermoleophilia</taxon>
        <taxon>Solirubrobacterales</taxon>
        <taxon>Capillimicrobiaceae</taxon>
        <taxon>Capillimicrobium</taxon>
    </lineage>
</organism>